<dbReference type="InterPro" id="IPR036388">
    <property type="entry name" value="WH-like_DNA-bd_sf"/>
</dbReference>
<dbReference type="PANTHER" id="PTHR30346:SF28">
    <property type="entry name" value="HTH-TYPE TRANSCRIPTIONAL REGULATOR CYNR"/>
    <property type="match status" value="1"/>
</dbReference>
<accession>A0ABW4MUD2</accession>
<dbReference type="PANTHER" id="PTHR30346">
    <property type="entry name" value="TRANSCRIPTIONAL DUAL REGULATOR HCAR-RELATED"/>
    <property type="match status" value="1"/>
</dbReference>
<dbReference type="EMBL" id="JBHUEK010000034">
    <property type="protein sequence ID" value="MFD1781587.1"/>
    <property type="molecule type" value="Genomic_DNA"/>
</dbReference>
<reference evidence="7" key="1">
    <citation type="journal article" date="2019" name="Int. J. Syst. Evol. Microbiol.">
        <title>The Global Catalogue of Microorganisms (GCM) 10K type strain sequencing project: providing services to taxonomists for standard genome sequencing and annotation.</title>
        <authorList>
            <consortium name="The Broad Institute Genomics Platform"/>
            <consortium name="The Broad Institute Genome Sequencing Center for Infectious Disease"/>
            <person name="Wu L."/>
            <person name="Ma J."/>
        </authorList>
    </citation>
    <scope>NUCLEOTIDE SEQUENCE [LARGE SCALE GENOMIC DNA]</scope>
    <source>
        <strain evidence="7">CCUG 15531</strain>
    </source>
</reference>
<protein>
    <submittedName>
        <fullName evidence="6">LysR family transcriptional regulator</fullName>
    </submittedName>
</protein>
<evidence type="ECO:0000256" key="1">
    <source>
        <dbReference type="ARBA" id="ARBA00009437"/>
    </source>
</evidence>
<keyword evidence="3" id="KW-0238">DNA-binding</keyword>
<keyword evidence="7" id="KW-1185">Reference proteome</keyword>
<comment type="caution">
    <text evidence="6">The sequence shown here is derived from an EMBL/GenBank/DDBJ whole genome shotgun (WGS) entry which is preliminary data.</text>
</comment>
<feature type="domain" description="HTH lysR-type" evidence="5">
    <location>
        <begin position="1"/>
        <end position="58"/>
    </location>
</feature>
<gene>
    <name evidence="6" type="ORF">ACFSFW_23350</name>
</gene>
<evidence type="ECO:0000256" key="4">
    <source>
        <dbReference type="ARBA" id="ARBA00023163"/>
    </source>
</evidence>
<name>A0ABW4MUD2_9BACI</name>
<organism evidence="6 7">
    <name type="scientific">Fredinandcohnia salidurans</name>
    <dbReference type="NCBI Taxonomy" id="2595041"/>
    <lineage>
        <taxon>Bacteria</taxon>
        <taxon>Bacillati</taxon>
        <taxon>Bacillota</taxon>
        <taxon>Bacilli</taxon>
        <taxon>Bacillales</taxon>
        <taxon>Bacillaceae</taxon>
        <taxon>Fredinandcohnia</taxon>
    </lineage>
</organism>
<evidence type="ECO:0000259" key="5">
    <source>
        <dbReference type="PROSITE" id="PS50931"/>
    </source>
</evidence>
<evidence type="ECO:0000313" key="6">
    <source>
        <dbReference type="EMBL" id="MFD1781587.1"/>
    </source>
</evidence>
<dbReference type="Pfam" id="PF00126">
    <property type="entry name" value="HTH_1"/>
    <property type="match status" value="1"/>
</dbReference>
<proteinExistence type="inferred from homology"/>
<dbReference type="Proteomes" id="UP001597227">
    <property type="component" value="Unassembled WGS sequence"/>
</dbReference>
<dbReference type="RefSeq" id="WP_388041990.1">
    <property type="nucleotide sequence ID" value="NZ_JBHUEK010000034.1"/>
</dbReference>
<comment type="similarity">
    <text evidence="1">Belongs to the LysR transcriptional regulatory family.</text>
</comment>
<keyword evidence="4" id="KW-0804">Transcription</keyword>
<dbReference type="Gene3D" id="3.40.190.290">
    <property type="match status" value="1"/>
</dbReference>
<dbReference type="Pfam" id="PF03466">
    <property type="entry name" value="LysR_substrate"/>
    <property type="match status" value="1"/>
</dbReference>
<evidence type="ECO:0000256" key="3">
    <source>
        <dbReference type="ARBA" id="ARBA00023125"/>
    </source>
</evidence>
<sequence length="308" mass="35569">MEIRHLKYFITIVEEGKISQAAKRLNMAQPPLSQQLKSLENELGVTLFDRHTRKLLITEEGKLFYKRAKEILDFMNGSIEEVRELSEGTRGTLSIGTIASLGAKLLPERIRDFQIHYPEVQFQVWEGDPNRIMELVENRIIELGIVRFPINHRIFEMINLPDEPIVVAMSKKWNEDNTQPNIQLSELKEKPLMLLRRQSGTSMYNHEMYTVDMVKSACLNAGFEPKIICESSDIMTLLNWANHDIGIALVPKSAINLIPNTDLIFKEILDPPIMARPSALIWLKGRYLSSTSRKFIEYFQSDEIRKID</sequence>
<dbReference type="InterPro" id="IPR036390">
    <property type="entry name" value="WH_DNA-bd_sf"/>
</dbReference>
<dbReference type="InterPro" id="IPR000847">
    <property type="entry name" value="LysR_HTH_N"/>
</dbReference>
<dbReference type="InterPro" id="IPR005119">
    <property type="entry name" value="LysR_subst-bd"/>
</dbReference>
<dbReference type="SUPFAM" id="SSF53850">
    <property type="entry name" value="Periplasmic binding protein-like II"/>
    <property type="match status" value="1"/>
</dbReference>
<dbReference type="Gene3D" id="1.10.10.10">
    <property type="entry name" value="Winged helix-like DNA-binding domain superfamily/Winged helix DNA-binding domain"/>
    <property type="match status" value="1"/>
</dbReference>
<keyword evidence="2" id="KW-0805">Transcription regulation</keyword>
<dbReference type="CDD" id="cd05466">
    <property type="entry name" value="PBP2_LTTR_substrate"/>
    <property type="match status" value="1"/>
</dbReference>
<dbReference type="PROSITE" id="PS50931">
    <property type="entry name" value="HTH_LYSR"/>
    <property type="match status" value="1"/>
</dbReference>
<dbReference type="SUPFAM" id="SSF46785">
    <property type="entry name" value="Winged helix' DNA-binding domain"/>
    <property type="match status" value="1"/>
</dbReference>
<evidence type="ECO:0000256" key="2">
    <source>
        <dbReference type="ARBA" id="ARBA00023015"/>
    </source>
</evidence>
<dbReference type="PRINTS" id="PR00039">
    <property type="entry name" value="HTHLYSR"/>
</dbReference>
<evidence type="ECO:0000313" key="7">
    <source>
        <dbReference type="Proteomes" id="UP001597227"/>
    </source>
</evidence>